<sequence length="96" mass="10961">MSKSRPGPEFHKELIPCLKPLVAGHRTRTPTVRLKPRPRFLVVPHSSSLPQHLIGLSSIIQVMDTHLINLTEGPSLVPWHQLQRCHFNQHRITTVI</sequence>
<reference evidence="1" key="1">
    <citation type="submission" date="2020-05" db="EMBL/GenBank/DDBJ databases">
        <title>WGS assembly of Panicum virgatum.</title>
        <authorList>
            <person name="Lovell J.T."/>
            <person name="Jenkins J."/>
            <person name="Shu S."/>
            <person name="Juenger T.E."/>
            <person name="Schmutz J."/>
        </authorList>
    </citation>
    <scope>NUCLEOTIDE SEQUENCE</scope>
    <source>
        <strain evidence="1">AP13</strain>
    </source>
</reference>
<dbReference type="AlphaFoldDB" id="A0A8T0PNA7"/>
<organism evidence="1 2">
    <name type="scientific">Panicum virgatum</name>
    <name type="common">Blackwell switchgrass</name>
    <dbReference type="NCBI Taxonomy" id="38727"/>
    <lineage>
        <taxon>Eukaryota</taxon>
        <taxon>Viridiplantae</taxon>
        <taxon>Streptophyta</taxon>
        <taxon>Embryophyta</taxon>
        <taxon>Tracheophyta</taxon>
        <taxon>Spermatophyta</taxon>
        <taxon>Magnoliopsida</taxon>
        <taxon>Liliopsida</taxon>
        <taxon>Poales</taxon>
        <taxon>Poaceae</taxon>
        <taxon>PACMAD clade</taxon>
        <taxon>Panicoideae</taxon>
        <taxon>Panicodae</taxon>
        <taxon>Paniceae</taxon>
        <taxon>Panicinae</taxon>
        <taxon>Panicum</taxon>
        <taxon>Panicum sect. Hiantes</taxon>
    </lineage>
</organism>
<dbReference type="Proteomes" id="UP000823388">
    <property type="component" value="Chromosome 8K"/>
</dbReference>
<proteinExistence type="predicted"/>
<comment type="caution">
    <text evidence="1">The sequence shown here is derived from an EMBL/GenBank/DDBJ whole genome shotgun (WGS) entry which is preliminary data.</text>
</comment>
<keyword evidence="2" id="KW-1185">Reference proteome</keyword>
<evidence type="ECO:0000313" key="2">
    <source>
        <dbReference type="Proteomes" id="UP000823388"/>
    </source>
</evidence>
<dbReference type="EMBL" id="CM029051">
    <property type="protein sequence ID" value="KAG2562585.1"/>
    <property type="molecule type" value="Genomic_DNA"/>
</dbReference>
<accession>A0A8T0PNA7</accession>
<evidence type="ECO:0000313" key="1">
    <source>
        <dbReference type="EMBL" id="KAG2562585.1"/>
    </source>
</evidence>
<protein>
    <submittedName>
        <fullName evidence="1">Uncharacterized protein</fullName>
    </submittedName>
</protein>
<gene>
    <name evidence="1" type="ORF">PVAP13_8KG271903</name>
</gene>
<name>A0A8T0PNA7_PANVG</name>